<reference evidence="9" key="1">
    <citation type="journal article" date="2018" name="Nat. Microbiol.">
        <title>Leveraging single-cell genomics to expand the fungal tree of life.</title>
        <authorList>
            <person name="Ahrendt S.R."/>
            <person name="Quandt C.A."/>
            <person name="Ciobanu D."/>
            <person name="Clum A."/>
            <person name="Salamov A."/>
            <person name="Andreopoulos B."/>
            <person name="Cheng J.F."/>
            <person name="Woyke T."/>
            <person name="Pelin A."/>
            <person name="Henrissat B."/>
            <person name="Reynolds N.K."/>
            <person name="Benny G.L."/>
            <person name="Smith M.E."/>
            <person name="James T.Y."/>
            <person name="Grigoriev I.V."/>
        </authorList>
    </citation>
    <scope>NUCLEOTIDE SEQUENCE [LARGE SCALE GENOMIC DNA]</scope>
    <source>
        <strain evidence="9">CSF55</strain>
    </source>
</reference>
<dbReference type="Proteomes" id="UP000281549">
    <property type="component" value="Unassembled WGS sequence"/>
</dbReference>
<dbReference type="GO" id="GO:0046872">
    <property type="term" value="F:metal ion binding"/>
    <property type="evidence" value="ECO:0007669"/>
    <property type="project" value="UniProtKB-KW"/>
</dbReference>
<dbReference type="InterPro" id="IPR004803">
    <property type="entry name" value="TGT"/>
</dbReference>
<dbReference type="Gene3D" id="3.20.20.105">
    <property type="entry name" value="Queuine tRNA-ribosyltransferase-like"/>
    <property type="match status" value="1"/>
</dbReference>
<keyword evidence="4" id="KW-0479">Metal-binding</keyword>
<dbReference type="PANTHER" id="PTHR43530:SF1">
    <property type="entry name" value="QUEUINE TRNA-RIBOSYLTRANSFERASE CATALYTIC SUBUNIT 1"/>
    <property type="match status" value="1"/>
</dbReference>
<dbReference type="AlphaFoldDB" id="A0A4P9YFZ0"/>
<evidence type="ECO:0000313" key="8">
    <source>
        <dbReference type="EMBL" id="RKP17531.1"/>
    </source>
</evidence>
<organism evidence="8 9">
    <name type="scientific">Rozella allomycis (strain CSF55)</name>
    <dbReference type="NCBI Taxonomy" id="988480"/>
    <lineage>
        <taxon>Eukaryota</taxon>
        <taxon>Fungi</taxon>
        <taxon>Fungi incertae sedis</taxon>
        <taxon>Cryptomycota</taxon>
        <taxon>Cryptomycota incertae sedis</taxon>
        <taxon>Rozella</taxon>
    </lineage>
</organism>
<protein>
    <recommendedName>
        <fullName evidence="6">tRNA-guanosine(34) queuine transglycosylase</fullName>
        <ecNumber evidence="6">2.4.2.64</ecNumber>
    </recommendedName>
</protein>
<evidence type="ECO:0000259" key="7">
    <source>
        <dbReference type="Pfam" id="PF01702"/>
    </source>
</evidence>
<name>A0A4P9YFZ0_ROZAC</name>
<keyword evidence="5" id="KW-0862">Zinc</keyword>
<dbReference type="HAMAP" id="MF_00168">
    <property type="entry name" value="Q_tRNA_Tgt"/>
    <property type="match status" value="1"/>
</dbReference>
<evidence type="ECO:0000256" key="1">
    <source>
        <dbReference type="ARBA" id="ARBA00022676"/>
    </source>
</evidence>
<proteinExistence type="inferred from homology"/>
<dbReference type="EC" id="2.4.2.64" evidence="6"/>
<feature type="non-terminal residue" evidence="8">
    <location>
        <position position="410"/>
    </location>
</feature>
<dbReference type="EMBL" id="ML005792">
    <property type="protein sequence ID" value="RKP17531.1"/>
    <property type="molecule type" value="Genomic_DNA"/>
</dbReference>
<dbReference type="GO" id="GO:0005829">
    <property type="term" value="C:cytosol"/>
    <property type="evidence" value="ECO:0007669"/>
    <property type="project" value="TreeGrafter"/>
</dbReference>
<dbReference type="InterPro" id="IPR036511">
    <property type="entry name" value="TGT-like_sf"/>
</dbReference>
<dbReference type="NCBIfam" id="TIGR00449">
    <property type="entry name" value="tgt_general"/>
    <property type="match status" value="1"/>
</dbReference>
<evidence type="ECO:0000313" key="9">
    <source>
        <dbReference type="Proteomes" id="UP000281549"/>
    </source>
</evidence>
<dbReference type="SUPFAM" id="SSF51713">
    <property type="entry name" value="tRNA-guanine transglycosylase"/>
    <property type="match status" value="1"/>
</dbReference>
<keyword evidence="2 8" id="KW-0808">Transferase</keyword>
<dbReference type="NCBIfam" id="TIGR00430">
    <property type="entry name" value="Q_tRNA_tgt"/>
    <property type="match status" value="1"/>
</dbReference>
<evidence type="ECO:0000256" key="4">
    <source>
        <dbReference type="ARBA" id="ARBA00022723"/>
    </source>
</evidence>
<dbReference type="Pfam" id="PF01702">
    <property type="entry name" value="TGT"/>
    <property type="match status" value="1"/>
</dbReference>
<dbReference type="GO" id="GO:0008479">
    <property type="term" value="F:tRNA-guanosine(34) queuine transglycosylase activity"/>
    <property type="evidence" value="ECO:0007669"/>
    <property type="project" value="UniProtKB-EC"/>
</dbReference>
<evidence type="ECO:0000256" key="6">
    <source>
        <dbReference type="ARBA" id="ARBA00024223"/>
    </source>
</evidence>
<evidence type="ECO:0000256" key="2">
    <source>
        <dbReference type="ARBA" id="ARBA00022679"/>
    </source>
</evidence>
<evidence type="ECO:0000256" key="5">
    <source>
        <dbReference type="ARBA" id="ARBA00022833"/>
    </source>
</evidence>
<keyword evidence="3" id="KW-0819">tRNA processing</keyword>
<dbReference type="InterPro" id="IPR002616">
    <property type="entry name" value="tRNA_ribo_trans-like"/>
</dbReference>
<dbReference type="PANTHER" id="PTHR43530">
    <property type="entry name" value="QUEUINE TRNA-RIBOSYLTRANSFERASE CATALYTIC SUBUNIT 1"/>
    <property type="match status" value="1"/>
</dbReference>
<keyword evidence="1" id="KW-0328">Glycosyltransferase</keyword>
<feature type="domain" description="tRNA-guanine(15) transglycosylase-like" evidence="7">
    <location>
        <begin position="33"/>
        <end position="386"/>
    </location>
</feature>
<accession>A0A4P9YFZ0</accession>
<evidence type="ECO:0000256" key="3">
    <source>
        <dbReference type="ARBA" id="ARBA00022694"/>
    </source>
</evidence>
<dbReference type="GO" id="GO:0006400">
    <property type="term" value="P:tRNA modification"/>
    <property type="evidence" value="ECO:0007669"/>
    <property type="project" value="InterPro"/>
</dbReference>
<sequence length="410" mass="46330">MAIFVIFSFNTLGVARFEMTKNLLEIIAQCSTTSARVSKMHLPHQVVDTPVFMPVGTQGTMKGLTMKQMKDLDCQLFLGNTYHLGHRPGPELLEKMGGLHKFMDWDRALLTDSGGFQMVSLLKLAEIKEEGVQFQSPHDGSIMMLTPEHSISLQTSIGADIMMQLDDVVHTLTEGPRMEEAMYRSVRWLDRCIKAHTNTDNQHLFAIIQGGLDYDLRGKCIEEMVKRDLPGYAIGGLSGGEDKESFWKIVKFCADRLPKNKPRYCMGVGYATDLVVCVALGVDMFDCVYPTRTARFGYALVPFGKLSLSNSEFKDDHRPIDENCSCFTCKNHSRAFIHSLIGKETVGCHLISIHNICYQLTLMRQMREAIEKDEFPVFVKSFMNNMFGPHVSKYPQWMIDAFSSVGINFE</sequence>
<gene>
    <name evidence="8" type="ORF">ROZALSC1DRAFT_30670</name>
</gene>